<accession>A0A4R6SBT0</accession>
<dbReference type="Gene3D" id="3.30.565.10">
    <property type="entry name" value="Histidine kinase-like ATPase, C-terminal domain"/>
    <property type="match status" value="1"/>
</dbReference>
<dbReference type="PRINTS" id="PR00344">
    <property type="entry name" value="BCTRLSENSOR"/>
</dbReference>
<dbReference type="SUPFAM" id="SSF55874">
    <property type="entry name" value="ATPase domain of HSP90 chaperone/DNA topoisomerase II/histidine kinase"/>
    <property type="match status" value="1"/>
</dbReference>
<evidence type="ECO:0000256" key="4">
    <source>
        <dbReference type="ARBA" id="ARBA00022553"/>
    </source>
</evidence>
<dbReference type="Gene3D" id="6.10.340.10">
    <property type="match status" value="1"/>
</dbReference>
<dbReference type="EC" id="2.7.13.3" evidence="3"/>
<dbReference type="InterPro" id="IPR036890">
    <property type="entry name" value="HATPase_C_sf"/>
</dbReference>
<feature type="domain" description="HAMP" evidence="12">
    <location>
        <begin position="221"/>
        <end position="273"/>
    </location>
</feature>
<dbReference type="InterPro" id="IPR005467">
    <property type="entry name" value="His_kinase_dom"/>
</dbReference>
<keyword evidence="6 10" id="KW-0812">Transmembrane</keyword>
<evidence type="ECO:0000256" key="9">
    <source>
        <dbReference type="ARBA" id="ARBA00023012"/>
    </source>
</evidence>
<dbReference type="Proteomes" id="UP000295444">
    <property type="component" value="Unassembled WGS sequence"/>
</dbReference>
<dbReference type="SMART" id="SM00304">
    <property type="entry name" value="HAMP"/>
    <property type="match status" value="1"/>
</dbReference>
<dbReference type="AlphaFoldDB" id="A0A4R6SBT0"/>
<dbReference type="Pfam" id="PF05227">
    <property type="entry name" value="CHASE3"/>
    <property type="match status" value="1"/>
</dbReference>
<evidence type="ECO:0000256" key="6">
    <source>
        <dbReference type="ARBA" id="ARBA00022692"/>
    </source>
</evidence>
<dbReference type="GO" id="GO:0005886">
    <property type="term" value="C:plasma membrane"/>
    <property type="evidence" value="ECO:0007669"/>
    <property type="project" value="UniProtKB-SubCell"/>
</dbReference>
<evidence type="ECO:0000259" key="12">
    <source>
        <dbReference type="PROSITE" id="PS50885"/>
    </source>
</evidence>
<evidence type="ECO:0000256" key="7">
    <source>
        <dbReference type="ARBA" id="ARBA00022777"/>
    </source>
</evidence>
<keyword evidence="8 10" id="KW-1133">Transmembrane helix</keyword>
<keyword evidence="10" id="KW-0472">Membrane</keyword>
<comment type="caution">
    <text evidence="13">The sequence shown here is derived from an EMBL/GenBank/DDBJ whole genome shotgun (WGS) entry which is preliminary data.</text>
</comment>
<dbReference type="SUPFAM" id="SSF47384">
    <property type="entry name" value="Homodimeric domain of signal transducing histidine kinase"/>
    <property type="match status" value="1"/>
</dbReference>
<dbReference type="InterPro" id="IPR036097">
    <property type="entry name" value="HisK_dim/P_sf"/>
</dbReference>
<dbReference type="OrthoDB" id="9808408at2"/>
<dbReference type="FunFam" id="3.30.565.10:FF:000006">
    <property type="entry name" value="Sensor histidine kinase WalK"/>
    <property type="match status" value="1"/>
</dbReference>
<evidence type="ECO:0000313" key="14">
    <source>
        <dbReference type="Proteomes" id="UP000295444"/>
    </source>
</evidence>
<reference evidence="13 14" key="1">
    <citation type="submission" date="2019-03" db="EMBL/GenBank/DDBJ databases">
        <title>Genomic Encyclopedia of Type Strains, Phase IV (KMG-IV): sequencing the most valuable type-strain genomes for metagenomic binning, comparative biology and taxonomic classification.</title>
        <authorList>
            <person name="Goeker M."/>
        </authorList>
    </citation>
    <scope>NUCLEOTIDE SEQUENCE [LARGE SCALE GENOMIC DNA]</scope>
    <source>
        <strain evidence="13 14">DSM 45361</strain>
    </source>
</reference>
<dbReference type="InterPro" id="IPR004358">
    <property type="entry name" value="Sig_transdc_His_kin-like_C"/>
</dbReference>
<organism evidence="13 14">
    <name type="scientific">Labedaea rhizosphaerae</name>
    <dbReference type="NCBI Taxonomy" id="598644"/>
    <lineage>
        <taxon>Bacteria</taxon>
        <taxon>Bacillati</taxon>
        <taxon>Actinomycetota</taxon>
        <taxon>Actinomycetes</taxon>
        <taxon>Pseudonocardiales</taxon>
        <taxon>Pseudonocardiaceae</taxon>
        <taxon>Labedaea</taxon>
    </lineage>
</organism>
<keyword evidence="7" id="KW-0418">Kinase</keyword>
<dbReference type="PROSITE" id="PS50109">
    <property type="entry name" value="HIS_KIN"/>
    <property type="match status" value="1"/>
</dbReference>
<evidence type="ECO:0000256" key="3">
    <source>
        <dbReference type="ARBA" id="ARBA00012438"/>
    </source>
</evidence>
<feature type="transmembrane region" description="Helical" evidence="10">
    <location>
        <begin position="190"/>
        <end position="217"/>
    </location>
</feature>
<dbReference type="InterPro" id="IPR003660">
    <property type="entry name" value="HAMP_dom"/>
</dbReference>
<dbReference type="EMBL" id="SNXZ01000003">
    <property type="protein sequence ID" value="TDP97509.1"/>
    <property type="molecule type" value="Genomic_DNA"/>
</dbReference>
<keyword evidence="4" id="KW-0597">Phosphoprotein</keyword>
<evidence type="ECO:0000259" key="11">
    <source>
        <dbReference type="PROSITE" id="PS50109"/>
    </source>
</evidence>
<name>A0A4R6SBT0_LABRH</name>
<dbReference type="SMART" id="SM00388">
    <property type="entry name" value="HisKA"/>
    <property type="match status" value="1"/>
</dbReference>
<protein>
    <recommendedName>
        <fullName evidence="3">histidine kinase</fullName>
        <ecNumber evidence="3">2.7.13.3</ecNumber>
    </recommendedName>
</protein>
<dbReference type="CDD" id="cd00082">
    <property type="entry name" value="HisKA"/>
    <property type="match status" value="1"/>
</dbReference>
<comment type="catalytic activity">
    <reaction evidence="1">
        <text>ATP + protein L-histidine = ADP + protein N-phospho-L-histidine.</text>
        <dbReference type="EC" id="2.7.13.3"/>
    </reaction>
</comment>
<evidence type="ECO:0000256" key="1">
    <source>
        <dbReference type="ARBA" id="ARBA00000085"/>
    </source>
</evidence>
<comment type="subcellular location">
    <subcellularLocation>
        <location evidence="2">Cell membrane</location>
    </subcellularLocation>
</comment>
<evidence type="ECO:0000313" key="13">
    <source>
        <dbReference type="EMBL" id="TDP97509.1"/>
    </source>
</evidence>
<dbReference type="RefSeq" id="WP_133850700.1">
    <property type="nucleotide sequence ID" value="NZ_SNXZ01000003.1"/>
</dbReference>
<evidence type="ECO:0000256" key="10">
    <source>
        <dbReference type="SAM" id="Phobius"/>
    </source>
</evidence>
<feature type="transmembrane region" description="Helical" evidence="10">
    <location>
        <begin position="22"/>
        <end position="48"/>
    </location>
</feature>
<dbReference type="InterPro" id="IPR003594">
    <property type="entry name" value="HATPase_dom"/>
</dbReference>
<gene>
    <name evidence="13" type="ORF">EV186_103473</name>
</gene>
<dbReference type="Gene3D" id="1.10.287.130">
    <property type="match status" value="1"/>
</dbReference>
<keyword evidence="9" id="KW-0902">Two-component regulatory system</keyword>
<evidence type="ECO:0000256" key="8">
    <source>
        <dbReference type="ARBA" id="ARBA00022989"/>
    </source>
</evidence>
<feature type="domain" description="Histidine kinase" evidence="11">
    <location>
        <begin position="302"/>
        <end position="520"/>
    </location>
</feature>
<dbReference type="GO" id="GO:0000155">
    <property type="term" value="F:phosphorelay sensor kinase activity"/>
    <property type="evidence" value="ECO:0007669"/>
    <property type="project" value="InterPro"/>
</dbReference>
<dbReference type="CDD" id="cd06225">
    <property type="entry name" value="HAMP"/>
    <property type="match status" value="1"/>
</dbReference>
<dbReference type="PROSITE" id="PS50885">
    <property type="entry name" value="HAMP"/>
    <property type="match status" value="1"/>
</dbReference>
<evidence type="ECO:0000256" key="2">
    <source>
        <dbReference type="ARBA" id="ARBA00004236"/>
    </source>
</evidence>
<dbReference type="Pfam" id="PF00672">
    <property type="entry name" value="HAMP"/>
    <property type="match status" value="1"/>
</dbReference>
<keyword evidence="5" id="KW-0808">Transferase</keyword>
<sequence length="541" mass="58892">MAEVTQAGRRRTLTTRWPLRRWLTIATAVLVVVFIGAIAVGSVAIAGLNSARTRLADDVDPGVNQTLLYTRALLDQETGVRGYALTGDRNSLDPYVSGQQAQKAMAAQLMALIGNEPGIAESLRRCNDLVAQWRTEYAEPTIARINLSGLSHGQGGAVDAGQTQFTSVRNASDQLQVAALKARDDARDELAGAATLLIVVCVVIGAVLLALFVLLMFATRAAVAGPLAELAAGVRKVADGDFDRTVQVVGPLELVQLADDVDWMRSMILAEVANQRSINAQLDEASEDLRRSNAELEQFAYVASHDLQEPLRKVASFCQLLERRYGGQLDERGEQYIAFAVDGAKRMQVLINDLLAFSRVGRHTHDQLELSSSALIDEAIRNLDQVINETGARVRVFDGPEPPIVLGEQALLTAVFQNLISNAIKFRGDDPPVIRIQVRSAEQEKAWEFSVTDNGIGIAPEYAERVFVLFQRLHGKSQYPGTGIGLAMCRKIVEYHGGRIWIDTEYTGGTRVCFTLPVLQPVTVLDEQETAANSSEAEAST</sequence>
<dbReference type="InterPro" id="IPR003661">
    <property type="entry name" value="HisK_dim/P_dom"/>
</dbReference>
<proteinExistence type="predicted"/>
<dbReference type="InterPro" id="IPR007891">
    <property type="entry name" value="CHASE3"/>
</dbReference>
<dbReference type="InterPro" id="IPR052162">
    <property type="entry name" value="Sensor_kinase/Photoreceptor"/>
</dbReference>
<evidence type="ECO:0000256" key="5">
    <source>
        <dbReference type="ARBA" id="ARBA00022679"/>
    </source>
</evidence>
<dbReference type="Pfam" id="PF02518">
    <property type="entry name" value="HATPase_c"/>
    <property type="match status" value="1"/>
</dbReference>
<dbReference type="PANTHER" id="PTHR43304">
    <property type="entry name" value="PHYTOCHROME-LIKE PROTEIN CPH1"/>
    <property type="match status" value="1"/>
</dbReference>
<dbReference type="PANTHER" id="PTHR43304:SF1">
    <property type="entry name" value="PAC DOMAIN-CONTAINING PROTEIN"/>
    <property type="match status" value="1"/>
</dbReference>
<dbReference type="SMART" id="SM00387">
    <property type="entry name" value="HATPase_c"/>
    <property type="match status" value="1"/>
</dbReference>
<dbReference type="Pfam" id="PF00512">
    <property type="entry name" value="HisKA"/>
    <property type="match status" value="1"/>
</dbReference>
<keyword evidence="14" id="KW-1185">Reference proteome</keyword>